<comment type="caution">
    <text evidence="1">The sequence shown here is derived from an EMBL/GenBank/DDBJ whole genome shotgun (WGS) entry which is preliminary data.</text>
</comment>
<reference evidence="1 2" key="1">
    <citation type="journal article" date="2024" name="Plant Biotechnol. J.">
        <title>Genome and CRISPR/Cas9 system of a widespread forest tree (Populus alba) in the world.</title>
        <authorList>
            <person name="Liu Y.J."/>
            <person name="Jiang P.F."/>
            <person name="Han X.M."/>
            <person name="Li X.Y."/>
            <person name="Wang H.M."/>
            <person name="Wang Y.J."/>
            <person name="Wang X.X."/>
            <person name="Zeng Q.Y."/>
        </authorList>
    </citation>
    <scope>NUCLEOTIDE SEQUENCE [LARGE SCALE GENOMIC DNA]</scope>
    <source>
        <strain evidence="2">cv. PAL-ZL1</strain>
    </source>
</reference>
<dbReference type="EMBL" id="RCHU02000012">
    <property type="protein sequence ID" value="KAL3574925.1"/>
    <property type="molecule type" value="Genomic_DNA"/>
</dbReference>
<keyword evidence="2" id="KW-1185">Reference proteome</keyword>
<sequence length="106" mass="11822">MTGKVHEIATSKATISSKWHPKNREEKQEHSANFRSRNCAIGSHRPILFLRIGKQAKTSLFGFKDKSPHSHGLLLELIHSTLGQISEGCGLERCLDYGLPNISIDD</sequence>
<evidence type="ECO:0000313" key="1">
    <source>
        <dbReference type="EMBL" id="KAL3574925.1"/>
    </source>
</evidence>
<dbReference type="Proteomes" id="UP000309997">
    <property type="component" value="Unassembled WGS sequence"/>
</dbReference>
<organism evidence="1 2">
    <name type="scientific">Populus alba</name>
    <name type="common">White poplar</name>
    <dbReference type="NCBI Taxonomy" id="43335"/>
    <lineage>
        <taxon>Eukaryota</taxon>
        <taxon>Viridiplantae</taxon>
        <taxon>Streptophyta</taxon>
        <taxon>Embryophyta</taxon>
        <taxon>Tracheophyta</taxon>
        <taxon>Spermatophyta</taxon>
        <taxon>Magnoliopsida</taxon>
        <taxon>eudicotyledons</taxon>
        <taxon>Gunneridae</taxon>
        <taxon>Pentapetalae</taxon>
        <taxon>rosids</taxon>
        <taxon>fabids</taxon>
        <taxon>Malpighiales</taxon>
        <taxon>Salicaceae</taxon>
        <taxon>Saliceae</taxon>
        <taxon>Populus</taxon>
    </lineage>
</organism>
<gene>
    <name evidence="1" type="ORF">D5086_023026</name>
</gene>
<proteinExistence type="predicted"/>
<name>A0ACC4B8L3_POPAL</name>
<protein>
    <submittedName>
        <fullName evidence="1">Uncharacterized protein</fullName>
    </submittedName>
</protein>
<accession>A0ACC4B8L3</accession>
<evidence type="ECO:0000313" key="2">
    <source>
        <dbReference type="Proteomes" id="UP000309997"/>
    </source>
</evidence>